<gene>
    <name evidence="1" type="ORF">PIB30_074267</name>
</gene>
<comment type="caution">
    <text evidence="1">The sequence shown here is derived from an EMBL/GenBank/DDBJ whole genome shotgun (WGS) entry which is preliminary data.</text>
</comment>
<reference evidence="1 2" key="1">
    <citation type="journal article" date="2023" name="Plants (Basel)">
        <title>Bridging the Gap: Combining Genomics and Transcriptomics Approaches to Understand Stylosanthes scabra, an Orphan Legume from the Brazilian Caatinga.</title>
        <authorList>
            <person name="Ferreira-Neto J.R.C."/>
            <person name="da Silva M.D."/>
            <person name="Binneck E."/>
            <person name="de Melo N.F."/>
            <person name="da Silva R.H."/>
            <person name="de Melo A.L.T.M."/>
            <person name="Pandolfi V."/>
            <person name="Bustamante F.O."/>
            <person name="Brasileiro-Vidal A.C."/>
            <person name="Benko-Iseppon A.M."/>
        </authorList>
    </citation>
    <scope>NUCLEOTIDE SEQUENCE [LARGE SCALE GENOMIC DNA]</scope>
    <source>
        <tissue evidence="1">Leaves</tissue>
    </source>
</reference>
<accession>A0ABU6UPK5</accession>
<organism evidence="1 2">
    <name type="scientific">Stylosanthes scabra</name>
    <dbReference type="NCBI Taxonomy" id="79078"/>
    <lineage>
        <taxon>Eukaryota</taxon>
        <taxon>Viridiplantae</taxon>
        <taxon>Streptophyta</taxon>
        <taxon>Embryophyta</taxon>
        <taxon>Tracheophyta</taxon>
        <taxon>Spermatophyta</taxon>
        <taxon>Magnoliopsida</taxon>
        <taxon>eudicotyledons</taxon>
        <taxon>Gunneridae</taxon>
        <taxon>Pentapetalae</taxon>
        <taxon>rosids</taxon>
        <taxon>fabids</taxon>
        <taxon>Fabales</taxon>
        <taxon>Fabaceae</taxon>
        <taxon>Papilionoideae</taxon>
        <taxon>50 kb inversion clade</taxon>
        <taxon>dalbergioids sensu lato</taxon>
        <taxon>Dalbergieae</taxon>
        <taxon>Pterocarpus clade</taxon>
        <taxon>Stylosanthes</taxon>
    </lineage>
</organism>
<sequence length="241" mass="25956">MAENRGDQGAMATAVQMPRELPSIYRWVSNDVLGAPSILDLGYLDKLKETGILFGGGGSGAAVMFIDNGVRVLFTDFQQRLLNRASMAPSQLHPNNWSSVRYFELVPEFLQLPQEPEVSFDIAPVTYQGLNANQKDRTDIPTFLFSKNNLSSKSLLGNPEEARRAILEMGGNDVTLACLRNLLHPPPARVIPTATGPSSVGRVVSPPIVPATETRVVAKGGSSSKVGRASDQLVDVSSPIL</sequence>
<proteinExistence type="predicted"/>
<name>A0ABU6UPK5_9FABA</name>
<evidence type="ECO:0000313" key="2">
    <source>
        <dbReference type="Proteomes" id="UP001341840"/>
    </source>
</evidence>
<protein>
    <submittedName>
        <fullName evidence="1">Uncharacterized protein</fullName>
    </submittedName>
</protein>
<dbReference type="EMBL" id="JASCZI010121748">
    <property type="protein sequence ID" value="MED6162839.1"/>
    <property type="molecule type" value="Genomic_DNA"/>
</dbReference>
<evidence type="ECO:0000313" key="1">
    <source>
        <dbReference type="EMBL" id="MED6162839.1"/>
    </source>
</evidence>
<keyword evidence="2" id="KW-1185">Reference proteome</keyword>
<dbReference type="Proteomes" id="UP001341840">
    <property type="component" value="Unassembled WGS sequence"/>
</dbReference>